<feature type="binding site" evidence="1">
    <location>
        <position position="26"/>
    </location>
    <ligand>
        <name>Zn(2+)</name>
        <dbReference type="ChEBI" id="CHEBI:29105"/>
    </ligand>
</feature>
<evidence type="ECO:0000313" key="6">
    <source>
        <dbReference type="Proteomes" id="UP000219636"/>
    </source>
</evidence>
<dbReference type="GO" id="GO:0046872">
    <property type="term" value="F:metal ion binding"/>
    <property type="evidence" value="ECO:0007669"/>
    <property type="project" value="UniProtKB-KW"/>
</dbReference>
<name>A0A285TB23_9BACL</name>
<dbReference type="InterPro" id="IPR048647">
    <property type="entry name" value="RlmA_N"/>
</dbReference>
<dbReference type="Pfam" id="PF21302">
    <property type="entry name" value="Zn_ribbon_RlmA"/>
    <property type="match status" value="1"/>
</dbReference>
<dbReference type="GO" id="GO:0008168">
    <property type="term" value="F:methyltransferase activity"/>
    <property type="evidence" value="ECO:0007669"/>
    <property type="project" value="UniProtKB-KW"/>
</dbReference>
<dbReference type="GO" id="GO:0032259">
    <property type="term" value="P:methylation"/>
    <property type="evidence" value="ECO:0007669"/>
    <property type="project" value="UniProtKB-KW"/>
</dbReference>
<feature type="binding site" evidence="1">
    <location>
        <position position="44"/>
    </location>
    <ligand>
        <name>Zn(2+)</name>
        <dbReference type="ChEBI" id="CHEBI:29105"/>
    </ligand>
</feature>
<dbReference type="SUPFAM" id="SSF53335">
    <property type="entry name" value="S-adenosyl-L-methionine-dependent methyltransferases"/>
    <property type="match status" value="1"/>
</dbReference>
<evidence type="ECO:0000256" key="1">
    <source>
        <dbReference type="PIRSR" id="PIRSR018249-1"/>
    </source>
</evidence>
<keyword evidence="1" id="KW-0862">Zinc</keyword>
<dbReference type="InterPro" id="IPR029063">
    <property type="entry name" value="SAM-dependent_MTases_sf"/>
</dbReference>
<dbReference type="Proteomes" id="UP000219636">
    <property type="component" value="Unassembled WGS sequence"/>
</dbReference>
<feature type="domain" description="Methyltransferase" evidence="3">
    <location>
        <begin position="95"/>
        <end position="204"/>
    </location>
</feature>
<dbReference type="EMBL" id="OBMQ01000010">
    <property type="protein sequence ID" value="SOC18243.1"/>
    <property type="molecule type" value="Genomic_DNA"/>
</dbReference>
<evidence type="ECO:0000259" key="3">
    <source>
        <dbReference type="Pfam" id="PF13847"/>
    </source>
</evidence>
<dbReference type="Gene3D" id="3.40.50.150">
    <property type="entry name" value="Vaccinia Virus protein VP39"/>
    <property type="match status" value="1"/>
</dbReference>
<dbReference type="AlphaFoldDB" id="A0A285TB23"/>
<keyword evidence="2" id="KW-0949">S-adenosyl-L-methionine</keyword>
<proteinExistence type="predicted"/>
<dbReference type="Pfam" id="PF13847">
    <property type="entry name" value="Methyltransf_31"/>
    <property type="match status" value="1"/>
</dbReference>
<feature type="binding site" evidence="2">
    <location>
        <begin position="107"/>
        <end position="108"/>
    </location>
    <ligand>
        <name>S-adenosyl-L-methionine</name>
        <dbReference type="ChEBI" id="CHEBI:59789"/>
    </ligand>
</feature>
<dbReference type="CDD" id="cd02440">
    <property type="entry name" value="AdoMet_MTases"/>
    <property type="match status" value="1"/>
</dbReference>
<feature type="binding site" evidence="2">
    <location>
        <position position="82"/>
    </location>
    <ligand>
        <name>S-adenosyl-L-methionine</name>
        <dbReference type="ChEBI" id="CHEBI:59789"/>
    </ligand>
</feature>
<organism evidence="5 6">
    <name type="scientific">Ureibacillus xyleni</name>
    <dbReference type="NCBI Taxonomy" id="614648"/>
    <lineage>
        <taxon>Bacteria</taxon>
        <taxon>Bacillati</taxon>
        <taxon>Bacillota</taxon>
        <taxon>Bacilli</taxon>
        <taxon>Bacillales</taxon>
        <taxon>Caryophanaceae</taxon>
        <taxon>Ureibacillus</taxon>
    </lineage>
</organism>
<dbReference type="InterPro" id="IPR016718">
    <property type="entry name" value="rRNA_m1G-MeTrfase_A_prd"/>
</dbReference>
<keyword evidence="5" id="KW-0489">Methyltransferase</keyword>
<dbReference type="OrthoDB" id="5522265at2"/>
<feature type="binding site" evidence="1">
    <location>
        <position position="40"/>
    </location>
    <ligand>
        <name>Zn(2+)</name>
        <dbReference type="ChEBI" id="CHEBI:29105"/>
    </ligand>
</feature>
<feature type="binding site" evidence="2">
    <location>
        <position position="194"/>
    </location>
    <ligand>
        <name>S-adenosyl-L-methionine</name>
        <dbReference type="ChEBI" id="CHEBI:59789"/>
    </ligand>
</feature>
<keyword evidence="6" id="KW-1185">Reference proteome</keyword>
<evidence type="ECO:0000313" key="5">
    <source>
        <dbReference type="EMBL" id="SOC18243.1"/>
    </source>
</evidence>
<sequence length="283" mass="32251">MGKVSKRAASILLMKEHHTLFSCPICNEGMDVDEDGQVNCNKNHSFIIAKQGYVNFMVKPTTSMYSKSLFESRKIILNSGLYDPLQKVMTKYISNDSKTILDTGCGEGSHLERICSSLDNVVAVGIDISKEGIQTAAKYYENKIWCVGDLANSPFKEQSFDIILNILSPANYDEFSRLLKPNGKVIKVVPQSNYLKEIREQAFAQSEKETYSNEQTVERFKEHFTNFQQERITYTSELEPELVPKLLEMTPLGWHLDKGISLEKITIDLDILIGEYNRNDIKR</sequence>
<keyword evidence="1" id="KW-0479">Metal-binding</keyword>
<accession>A0A285TB23</accession>
<evidence type="ECO:0000256" key="2">
    <source>
        <dbReference type="PIRSR" id="PIRSR018249-2"/>
    </source>
</evidence>
<dbReference type="InterPro" id="IPR025714">
    <property type="entry name" value="Methyltranfer_dom"/>
</dbReference>
<protein>
    <submittedName>
        <fullName evidence="5">23S rRNA m(1)G-748 methyltransferase</fullName>
    </submittedName>
</protein>
<gene>
    <name evidence="5" type="ORF">SAMN05880501_11071</name>
</gene>
<dbReference type="PIRSF" id="PIRSF018249">
    <property type="entry name" value="MyrA_prd"/>
    <property type="match status" value="1"/>
</dbReference>
<reference evidence="6" key="1">
    <citation type="submission" date="2017-08" db="EMBL/GenBank/DDBJ databases">
        <authorList>
            <person name="Varghese N."/>
            <person name="Submissions S."/>
        </authorList>
    </citation>
    <scope>NUCLEOTIDE SEQUENCE [LARGE SCALE GENOMIC DNA]</scope>
    <source>
        <strain evidence="6">JC22</strain>
    </source>
</reference>
<feature type="domain" description="23S rRNA (guanine(745)-N(1))-methyltransferase N-terminal" evidence="4">
    <location>
        <begin position="21"/>
        <end position="57"/>
    </location>
</feature>
<evidence type="ECO:0000259" key="4">
    <source>
        <dbReference type="Pfam" id="PF21302"/>
    </source>
</evidence>
<feature type="binding site" evidence="1">
    <location>
        <position position="23"/>
    </location>
    <ligand>
        <name>Zn(2+)</name>
        <dbReference type="ChEBI" id="CHEBI:29105"/>
    </ligand>
</feature>
<dbReference type="RefSeq" id="WP_097074300.1">
    <property type="nucleotide sequence ID" value="NZ_OBMQ01000010.1"/>
</dbReference>
<keyword evidence="5" id="KW-0808">Transferase</keyword>